<dbReference type="SUPFAM" id="SSF52047">
    <property type="entry name" value="RNI-like"/>
    <property type="match status" value="1"/>
</dbReference>
<evidence type="ECO:0000313" key="3">
    <source>
        <dbReference type="Proteomes" id="UP001212997"/>
    </source>
</evidence>
<evidence type="ECO:0000313" key="2">
    <source>
        <dbReference type="EMBL" id="KAJ3483999.1"/>
    </source>
</evidence>
<dbReference type="AlphaFoldDB" id="A0AAD5V275"/>
<comment type="caution">
    <text evidence="2">The sequence shown here is derived from an EMBL/GenBank/DDBJ whole genome shotgun (WGS) entry which is preliminary data.</text>
</comment>
<accession>A0AAD5V275</accession>
<dbReference type="EMBL" id="JANAWD010000205">
    <property type="protein sequence ID" value="KAJ3483999.1"/>
    <property type="molecule type" value="Genomic_DNA"/>
</dbReference>
<gene>
    <name evidence="2" type="ORF">NLI96_g5940</name>
</gene>
<evidence type="ECO:0000256" key="1">
    <source>
        <dbReference type="SAM" id="MobiDB-lite"/>
    </source>
</evidence>
<proteinExistence type="predicted"/>
<sequence length="537" mass="60806">MANDSIRASTRHPMTPRLPPELVNYVAAYLHDNKQALCAGAGVCRAWLASFRGPLFRDIRADGLDQDRSEEFVEFLEDAPSICPLIVRLRLKGIVPRYCLGKIIPLLPHLSTLTLKGWSHETSDDVQAEVTFGSFRLETFFFDIDRGRVRWGDPNDSGEGEERVEGPGIGPRDGNATRGPEFAPANQEAPNNPTGAFPWMYGYVEDVDDSGDEGSEISERSSSESFSFVGFEDANIISRILRMFSHIRHLYINYDFGYDTWKLTPWNLEFLIPTAGFLEVETFCLAHIDAPPSMYGYFHRMLKTSSLRSISIMSADFPIYDQFRSIIREAKDLSYLGLAIGEPLSVYVPDLALDECPNLRTLYLQSHYSLWHNFVEDEALPDDDSDYGFRAVYEWPSIRGLITQDLPHLEHLVIGLFDHQGAIAPHLAYQAFQKIEWSWLEGYILKHYPNLLSLTLSYDLKFKKEAMNRGVTEQKFRTYILEHLPKLVAKGAVRLEYVNPFFEGVFGWEDDETDTSGEGSGITGTDSDGEGPEEMGD</sequence>
<feature type="compositionally biased region" description="Acidic residues" evidence="1">
    <location>
        <begin position="527"/>
        <end position="537"/>
    </location>
</feature>
<evidence type="ECO:0008006" key="4">
    <source>
        <dbReference type="Google" id="ProtNLM"/>
    </source>
</evidence>
<dbReference type="Proteomes" id="UP001212997">
    <property type="component" value="Unassembled WGS sequence"/>
</dbReference>
<keyword evidence="3" id="KW-1185">Reference proteome</keyword>
<feature type="region of interest" description="Disordered" evidence="1">
    <location>
        <begin position="152"/>
        <end position="189"/>
    </location>
</feature>
<protein>
    <recommendedName>
        <fullName evidence="4">F-box domain-containing protein</fullName>
    </recommendedName>
</protein>
<reference evidence="2" key="1">
    <citation type="submission" date="2022-07" db="EMBL/GenBank/DDBJ databases">
        <title>Genome Sequence of Physisporinus lineatus.</title>
        <authorList>
            <person name="Buettner E."/>
        </authorList>
    </citation>
    <scope>NUCLEOTIDE SEQUENCE</scope>
    <source>
        <strain evidence="2">VT162</strain>
    </source>
</reference>
<organism evidence="2 3">
    <name type="scientific">Meripilus lineatus</name>
    <dbReference type="NCBI Taxonomy" id="2056292"/>
    <lineage>
        <taxon>Eukaryota</taxon>
        <taxon>Fungi</taxon>
        <taxon>Dikarya</taxon>
        <taxon>Basidiomycota</taxon>
        <taxon>Agaricomycotina</taxon>
        <taxon>Agaricomycetes</taxon>
        <taxon>Polyporales</taxon>
        <taxon>Meripilaceae</taxon>
        <taxon>Meripilus</taxon>
    </lineage>
</organism>
<feature type="region of interest" description="Disordered" evidence="1">
    <location>
        <begin position="509"/>
        <end position="537"/>
    </location>
</feature>
<name>A0AAD5V275_9APHY</name>